<dbReference type="RefSeq" id="WP_091641544.1">
    <property type="nucleotide sequence ID" value="NZ_DCAM01000072.1"/>
</dbReference>
<comment type="caution">
    <text evidence="2">The sequence shown here is derived from an EMBL/GenBank/DDBJ whole genome shotgun (WGS) entry which is preliminary data.</text>
</comment>
<organism evidence="2 3">
    <name type="scientific">Marinobacter salarius</name>
    <dbReference type="NCBI Taxonomy" id="1420917"/>
    <lineage>
        <taxon>Bacteria</taxon>
        <taxon>Pseudomonadati</taxon>
        <taxon>Pseudomonadota</taxon>
        <taxon>Gammaproteobacteria</taxon>
        <taxon>Pseudomonadales</taxon>
        <taxon>Marinobacteraceae</taxon>
        <taxon>Marinobacter</taxon>
    </lineage>
</organism>
<keyword evidence="3" id="KW-1185">Reference proteome</keyword>
<evidence type="ECO:0000313" key="2">
    <source>
        <dbReference type="EMBL" id="SFL50854.1"/>
    </source>
</evidence>
<evidence type="ECO:0000256" key="1">
    <source>
        <dbReference type="SAM" id="Phobius"/>
    </source>
</evidence>
<reference evidence="2 3" key="1">
    <citation type="submission" date="2016-10" db="EMBL/GenBank/DDBJ databases">
        <authorList>
            <person name="Varghese N."/>
            <person name="Submissions S."/>
        </authorList>
    </citation>
    <scope>NUCLEOTIDE SEQUENCE [LARGE SCALE GENOMIC DNA]</scope>
    <source>
        <strain evidence="2 3">DSM 26291</strain>
    </source>
</reference>
<evidence type="ECO:0000313" key="3">
    <source>
        <dbReference type="Proteomes" id="UP000199211"/>
    </source>
</evidence>
<proteinExistence type="predicted"/>
<dbReference type="EMBL" id="FOTV01000003">
    <property type="protein sequence ID" value="SFL50854.1"/>
    <property type="molecule type" value="Genomic_DNA"/>
</dbReference>
<dbReference type="Proteomes" id="UP000199211">
    <property type="component" value="Unassembled WGS sequence"/>
</dbReference>
<sequence>MDQVTNPLNNDVRLEMDIPNHQVVAYQDNYKLLGWMLLIASLLPVFGIFAAPWPALLLVIAFWLAPFVAGITLVFKERRKRWDPATQMVVNEMRWPGSEFKPSKKVPILDFGEVQIMAMPMTNQRGIEATGPGVLVRVRHKKDSRHFYPGANSWVIGGFPSTDYAEDAELLAGKVAQEFGVPVRNSLMY</sequence>
<name>A0ABY1FKM3_9GAMM</name>
<accession>A0ABY1FKM3</accession>
<feature type="transmembrane region" description="Helical" evidence="1">
    <location>
        <begin position="56"/>
        <end position="75"/>
    </location>
</feature>
<keyword evidence="1" id="KW-0812">Transmembrane</keyword>
<keyword evidence="1" id="KW-0472">Membrane</keyword>
<keyword evidence="1" id="KW-1133">Transmembrane helix</keyword>
<feature type="transmembrane region" description="Helical" evidence="1">
    <location>
        <begin position="32"/>
        <end position="50"/>
    </location>
</feature>
<gene>
    <name evidence="2" type="ORF">SAMN04487868_10393</name>
</gene>
<protein>
    <submittedName>
        <fullName evidence="2">Uncharacterized protein</fullName>
    </submittedName>
</protein>